<dbReference type="GO" id="GO:0004672">
    <property type="term" value="F:protein kinase activity"/>
    <property type="evidence" value="ECO:0007669"/>
    <property type="project" value="InterPro"/>
</dbReference>
<accession>A0A5C3QHN0</accession>
<dbReference type="InterPro" id="IPR011009">
    <property type="entry name" value="Kinase-like_dom_sf"/>
</dbReference>
<dbReference type="GO" id="GO:0005524">
    <property type="term" value="F:ATP binding"/>
    <property type="evidence" value="ECO:0007669"/>
    <property type="project" value="InterPro"/>
</dbReference>
<dbReference type="InterPro" id="IPR008271">
    <property type="entry name" value="Ser/Thr_kinase_AS"/>
</dbReference>
<keyword evidence="4" id="KW-1185">Reference proteome</keyword>
<feature type="region of interest" description="Disordered" evidence="1">
    <location>
        <begin position="1"/>
        <end position="54"/>
    </location>
</feature>
<dbReference type="EMBL" id="ML178827">
    <property type="protein sequence ID" value="TFL00778.1"/>
    <property type="molecule type" value="Genomic_DNA"/>
</dbReference>
<evidence type="ECO:0000313" key="4">
    <source>
        <dbReference type="Proteomes" id="UP000305067"/>
    </source>
</evidence>
<sequence length="202" mass="21804">MCPAGTSQVLLGNGQVGVGTADENRPTPLNPPRPYSPPPIPAPDSHEDYDDDGFTENEFTINLRAAQEKMNRNLTTLEDLVDDIRYQMQFNDGRMARVTDRVIGPALCTAVASLHKHHIAHLDIKLDNIVVDETGILMLVDYSIARVIPKENPLIEAAIGTRGLDSSGGGVLLRQSQKEALLPVPSGHLGHWGCAGVEGRGV</sequence>
<dbReference type="AlphaFoldDB" id="A0A5C3QHN0"/>
<dbReference type="OrthoDB" id="4062651at2759"/>
<proteinExistence type="predicted"/>
<dbReference type="InterPro" id="IPR000719">
    <property type="entry name" value="Prot_kinase_dom"/>
</dbReference>
<feature type="domain" description="Protein kinase" evidence="2">
    <location>
        <begin position="101"/>
        <end position="162"/>
    </location>
</feature>
<dbReference type="SUPFAM" id="SSF56112">
    <property type="entry name" value="Protein kinase-like (PK-like)"/>
    <property type="match status" value="1"/>
</dbReference>
<evidence type="ECO:0000259" key="2">
    <source>
        <dbReference type="Pfam" id="PF00069"/>
    </source>
</evidence>
<evidence type="ECO:0000313" key="3">
    <source>
        <dbReference type="EMBL" id="TFL00778.1"/>
    </source>
</evidence>
<name>A0A5C3QHN0_9AGAR</name>
<organism evidence="3 4">
    <name type="scientific">Pterulicium gracile</name>
    <dbReference type="NCBI Taxonomy" id="1884261"/>
    <lineage>
        <taxon>Eukaryota</taxon>
        <taxon>Fungi</taxon>
        <taxon>Dikarya</taxon>
        <taxon>Basidiomycota</taxon>
        <taxon>Agaricomycotina</taxon>
        <taxon>Agaricomycetes</taxon>
        <taxon>Agaricomycetidae</taxon>
        <taxon>Agaricales</taxon>
        <taxon>Pleurotineae</taxon>
        <taxon>Pterulaceae</taxon>
        <taxon>Pterulicium</taxon>
    </lineage>
</organism>
<reference evidence="3 4" key="1">
    <citation type="journal article" date="2019" name="Nat. Ecol. Evol.">
        <title>Megaphylogeny resolves global patterns of mushroom evolution.</title>
        <authorList>
            <person name="Varga T."/>
            <person name="Krizsan K."/>
            <person name="Foldi C."/>
            <person name="Dima B."/>
            <person name="Sanchez-Garcia M."/>
            <person name="Sanchez-Ramirez S."/>
            <person name="Szollosi G.J."/>
            <person name="Szarkandi J.G."/>
            <person name="Papp V."/>
            <person name="Albert L."/>
            <person name="Andreopoulos W."/>
            <person name="Angelini C."/>
            <person name="Antonin V."/>
            <person name="Barry K.W."/>
            <person name="Bougher N.L."/>
            <person name="Buchanan P."/>
            <person name="Buyck B."/>
            <person name="Bense V."/>
            <person name="Catcheside P."/>
            <person name="Chovatia M."/>
            <person name="Cooper J."/>
            <person name="Damon W."/>
            <person name="Desjardin D."/>
            <person name="Finy P."/>
            <person name="Geml J."/>
            <person name="Haridas S."/>
            <person name="Hughes K."/>
            <person name="Justo A."/>
            <person name="Karasinski D."/>
            <person name="Kautmanova I."/>
            <person name="Kiss B."/>
            <person name="Kocsube S."/>
            <person name="Kotiranta H."/>
            <person name="LaButti K.M."/>
            <person name="Lechner B.E."/>
            <person name="Liimatainen K."/>
            <person name="Lipzen A."/>
            <person name="Lukacs Z."/>
            <person name="Mihaltcheva S."/>
            <person name="Morgado L.N."/>
            <person name="Niskanen T."/>
            <person name="Noordeloos M.E."/>
            <person name="Ohm R.A."/>
            <person name="Ortiz-Santana B."/>
            <person name="Ovrebo C."/>
            <person name="Racz N."/>
            <person name="Riley R."/>
            <person name="Savchenko A."/>
            <person name="Shiryaev A."/>
            <person name="Soop K."/>
            <person name="Spirin V."/>
            <person name="Szebenyi C."/>
            <person name="Tomsovsky M."/>
            <person name="Tulloss R.E."/>
            <person name="Uehling J."/>
            <person name="Grigoriev I.V."/>
            <person name="Vagvolgyi C."/>
            <person name="Papp T."/>
            <person name="Martin F.M."/>
            <person name="Miettinen O."/>
            <person name="Hibbett D.S."/>
            <person name="Nagy L.G."/>
        </authorList>
    </citation>
    <scope>NUCLEOTIDE SEQUENCE [LARGE SCALE GENOMIC DNA]</scope>
    <source>
        <strain evidence="3 4">CBS 309.79</strain>
    </source>
</reference>
<dbReference type="Gene3D" id="1.10.510.10">
    <property type="entry name" value="Transferase(Phosphotransferase) domain 1"/>
    <property type="match status" value="1"/>
</dbReference>
<feature type="compositionally biased region" description="Pro residues" evidence="1">
    <location>
        <begin position="28"/>
        <end position="42"/>
    </location>
</feature>
<dbReference type="Pfam" id="PF00069">
    <property type="entry name" value="Pkinase"/>
    <property type="match status" value="1"/>
</dbReference>
<dbReference type="Proteomes" id="UP000305067">
    <property type="component" value="Unassembled WGS sequence"/>
</dbReference>
<evidence type="ECO:0000256" key="1">
    <source>
        <dbReference type="SAM" id="MobiDB-lite"/>
    </source>
</evidence>
<gene>
    <name evidence="3" type="ORF">BDV98DRAFT_604987</name>
</gene>
<dbReference type="PROSITE" id="PS00108">
    <property type="entry name" value="PROTEIN_KINASE_ST"/>
    <property type="match status" value="1"/>
</dbReference>
<protein>
    <recommendedName>
        <fullName evidence="2">Protein kinase domain-containing protein</fullName>
    </recommendedName>
</protein>